<dbReference type="PROSITE" id="PS50943">
    <property type="entry name" value="HTH_CROC1"/>
    <property type="match status" value="1"/>
</dbReference>
<dbReference type="PANTHER" id="PTHR40661:SF3">
    <property type="entry name" value="FELS-1 PROPHAGE TRANSCRIPTIONAL REGULATOR"/>
    <property type="match status" value="1"/>
</dbReference>
<keyword evidence="6" id="KW-1185">Reference proteome</keyword>
<keyword evidence="2" id="KW-0238">DNA-binding</keyword>
<evidence type="ECO:0000313" key="6">
    <source>
        <dbReference type="Proteomes" id="UP001168109"/>
    </source>
</evidence>
<evidence type="ECO:0000256" key="2">
    <source>
        <dbReference type="ARBA" id="ARBA00023125"/>
    </source>
</evidence>
<reference evidence="5" key="1">
    <citation type="submission" date="2024-05" db="EMBL/GenBank/DDBJ databases">
        <title>WGS of Aeromonas isolates.</title>
        <authorList>
            <person name="Lee H."/>
        </authorList>
    </citation>
    <scope>NUCLEOTIDE SEQUENCE</scope>
    <source>
        <strain evidence="5">LP308</strain>
    </source>
</reference>
<evidence type="ECO:0000313" key="5">
    <source>
        <dbReference type="EMBL" id="MDM5131397.1"/>
    </source>
</evidence>
<dbReference type="Pfam" id="PF00717">
    <property type="entry name" value="Peptidase_S24"/>
    <property type="match status" value="1"/>
</dbReference>
<dbReference type="InterPro" id="IPR039418">
    <property type="entry name" value="LexA-like"/>
</dbReference>
<evidence type="ECO:0000256" key="3">
    <source>
        <dbReference type="ARBA" id="ARBA00023163"/>
    </source>
</evidence>
<dbReference type="Proteomes" id="UP001168109">
    <property type="component" value="Unassembled WGS sequence"/>
</dbReference>
<dbReference type="InterPro" id="IPR015927">
    <property type="entry name" value="Peptidase_S24_S26A/B/C"/>
</dbReference>
<dbReference type="InterPro" id="IPR001387">
    <property type="entry name" value="Cro/C1-type_HTH"/>
</dbReference>
<evidence type="ECO:0000256" key="1">
    <source>
        <dbReference type="ARBA" id="ARBA00023015"/>
    </source>
</evidence>
<gene>
    <name evidence="5" type="ORF">OB962_10350</name>
</gene>
<dbReference type="SMART" id="SM00530">
    <property type="entry name" value="HTH_XRE"/>
    <property type="match status" value="1"/>
</dbReference>
<comment type="caution">
    <text evidence="5">The sequence shown here is derived from an EMBL/GenBank/DDBJ whole genome shotgun (WGS) entry which is preliminary data.</text>
</comment>
<dbReference type="RefSeq" id="WP_290041964.1">
    <property type="nucleotide sequence ID" value="NZ_JAOPLU010000002.1"/>
</dbReference>
<dbReference type="Gene3D" id="2.10.109.10">
    <property type="entry name" value="Umud Fragment, subunit A"/>
    <property type="match status" value="1"/>
</dbReference>
<dbReference type="Pfam" id="PF01381">
    <property type="entry name" value="HTH_3"/>
    <property type="match status" value="1"/>
</dbReference>
<dbReference type="PANTHER" id="PTHR40661">
    <property type="match status" value="1"/>
</dbReference>
<dbReference type="CDD" id="cd06529">
    <property type="entry name" value="S24_LexA-like"/>
    <property type="match status" value="1"/>
</dbReference>
<name>A0ABT7QBS3_9GAMM</name>
<dbReference type="InterPro" id="IPR010982">
    <property type="entry name" value="Lambda_DNA-bd_dom_sf"/>
</dbReference>
<dbReference type="CDD" id="cd00093">
    <property type="entry name" value="HTH_XRE"/>
    <property type="match status" value="1"/>
</dbReference>
<accession>A0ABT7QBS3</accession>
<dbReference type="SUPFAM" id="SSF51306">
    <property type="entry name" value="LexA/Signal peptidase"/>
    <property type="match status" value="1"/>
</dbReference>
<organism evidence="5 6">
    <name type="scientific">Aeromonas piscicola</name>
    <dbReference type="NCBI Taxonomy" id="600645"/>
    <lineage>
        <taxon>Bacteria</taxon>
        <taxon>Pseudomonadati</taxon>
        <taxon>Pseudomonadota</taxon>
        <taxon>Gammaproteobacteria</taxon>
        <taxon>Aeromonadales</taxon>
        <taxon>Aeromonadaceae</taxon>
        <taxon>Aeromonas</taxon>
    </lineage>
</organism>
<evidence type="ECO:0000259" key="4">
    <source>
        <dbReference type="PROSITE" id="PS50943"/>
    </source>
</evidence>
<sequence length="209" mass="22898">MTDKKESILQFSERLKSIVPAGSGRDFAKRAGIGYSTVHNYLQGVSSPTLENLVLLAKAGNVSVEWLATGEEFRGGTLAVDRDAESGRILKIPFLNKSEFLFLDLEAFPTLQENAGRLAALRVDSDVMVPTFGVMSVLVIDQGQKELRDSKVVVMRKAGSYLYKRVQIVSEGYSLISDNKQYNEVTVTDESLCGFEVLGTVISILNILG</sequence>
<dbReference type="Gene3D" id="1.10.260.40">
    <property type="entry name" value="lambda repressor-like DNA-binding domains"/>
    <property type="match status" value="1"/>
</dbReference>
<dbReference type="SUPFAM" id="SSF47413">
    <property type="entry name" value="lambda repressor-like DNA-binding domains"/>
    <property type="match status" value="1"/>
</dbReference>
<protein>
    <submittedName>
        <fullName evidence="5">LexA family transcriptional regulator</fullName>
    </submittedName>
</protein>
<dbReference type="InterPro" id="IPR036286">
    <property type="entry name" value="LexA/Signal_pep-like_sf"/>
</dbReference>
<dbReference type="EMBL" id="JAOPLU010000002">
    <property type="protein sequence ID" value="MDM5131397.1"/>
    <property type="molecule type" value="Genomic_DNA"/>
</dbReference>
<proteinExistence type="predicted"/>
<keyword evidence="1" id="KW-0805">Transcription regulation</keyword>
<feature type="domain" description="HTH cro/C1-type" evidence="4">
    <location>
        <begin position="25"/>
        <end position="67"/>
    </location>
</feature>
<keyword evidence="3" id="KW-0804">Transcription</keyword>